<reference evidence="1" key="1">
    <citation type="submission" date="2024-09" db="EMBL/GenBank/DDBJ databases">
        <title>Draft Genome Sequences of Neofusicoccum parvum.</title>
        <authorList>
            <person name="Ashida A."/>
            <person name="Camagna M."/>
            <person name="Tanaka A."/>
            <person name="Takemoto D."/>
        </authorList>
    </citation>
    <scope>NUCLEOTIDE SEQUENCE</scope>
    <source>
        <strain evidence="1">PPO83</strain>
    </source>
</reference>
<dbReference type="Proteomes" id="UP001165186">
    <property type="component" value="Unassembled WGS sequence"/>
</dbReference>
<name>A0ACB5SDP9_9PEZI</name>
<comment type="caution">
    <text evidence="1">The sequence shown here is derived from an EMBL/GenBank/DDBJ whole genome shotgun (WGS) entry which is preliminary data.</text>
</comment>
<evidence type="ECO:0000313" key="2">
    <source>
        <dbReference type="Proteomes" id="UP001165186"/>
    </source>
</evidence>
<proteinExistence type="predicted"/>
<protein>
    <submittedName>
        <fullName evidence="1">Uncharacterized protein LTHEOB_12660</fullName>
    </submittedName>
</protein>
<accession>A0ACB5SDP9</accession>
<evidence type="ECO:0000313" key="1">
    <source>
        <dbReference type="EMBL" id="GME36083.1"/>
    </source>
</evidence>
<sequence>MDDCRSPSPPLHFPDIRSTPSPVRRRLPRPLPDPPSRLTFSAISTSSSSSLASSRASTDSSRPEKVLAIIHEIDAALHYTNSTRSSRRQRPAARLPPAPDGTQQPAPPTAFLPASPHHPPRLRPASISSYSSVSSSSSSSAGDPSSSPSTRAARTLRRRFSPRDESLREVRARDSDACLQRVYERQLMTYLDGSIFAARPVLQRQGEGGGGSSGGSRWGGLTP</sequence>
<dbReference type="EMBL" id="BSXG01000074">
    <property type="protein sequence ID" value="GME36083.1"/>
    <property type="molecule type" value="Genomic_DNA"/>
</dbReference>
<keyword evidence="2" id="KW-1185">Reference proteome</keyword>
<organism evidence="1 2">
    <name type="scientific">Neofusicoccum parvum</name>
    <dbReference type="NCBI Taxonomy" id="310453"/>
    <lineage>
        <taxon>Eukaryota</taxon>
        <taxon>Fungi</taxon>
        <taxon>Dikarya</taxon>
        <taxon>Ascomycota</taxon>
        <taxon>Pezizomycotina</taxon>
        <taxon>Dothideomycetes</taxon>
        <taxon>Dothideomycetes incertae sedis</taxon>
        <taxon>Botryosphaeriales</taxon>
        <taxon>Botryosphaeriaceae</taxon>
        <taxon>Neofusicoccum</taxon>
    </lineage>
</organism>
<gene>
    <name evidence="1" type="primary">g9553</name>
    <name evidence="1" type="ORF">NpPPO83_00009553</name>
</gene>